<feature type="domain" description="ABC3 transporter permease C-terminal" evidence="7">
    <location>
        <begin position="360"/>
        <end position="478"/>
    </location>
</feature>
<evidence type="ECO:0000256" key="3">
    <source>
        <dbReference type="ARBA" id="ARBA00022692"/>
    </source>
</evidence>
<feature type="transmembrane region" description="Helical" evidence="6">
    <location>
        <begin position="447"/>
        <end position="474"/>
    </location>
</feature>
<dbReference type="Proteomes" id="UP000095552">
    <property type="component" value="Unassembled WGS sequence"/>
</dbReference>
<dbReference type="InterPro" id="IPR047699">
    <property type="entry name" value="Permease_put_prefix"/>
</dbReference>
<gene>
    <name evidence="9" type="ORF">BFP71_08195</name>
</gene>
<dbReference type="STRING" id="1563681.BFP71_08195"/>
<dbReference type="Pfam" id="PF02687">
    <property type="entry name" value="FtsX"/>
    <property type="match status" value="2"/>
</dbReference>
<proteinExistence type="predicted"/>
<dbReference type="PANTHER" id="PTHR30572:SF18">
    <property type="entry name" value="ABC-TYPE MACROLIDE FAMILY EXPORT SYSTEM PERMEASE COMPONENT 2"/>
    <property type="match status" value="1"/>
</dbReference>
<feature type="transmembrane region" description="Helical" evidence="6">
    <location>
        <begin position="829"/>
        <end position="851"/>
    </location>
</feature>
<dbReference type="Pfam" id="PF12704">
    <property type="entry name" value="MacB_PCD"/>
    <property type="match status" value="2"/>
</dbReference>
<keyword evidence="5 6" id="KW-0472">Membrane</keyword>
<feature type="transmembrane region" description="Helical" evidence="6">
    <location>
        <begin position="741"/>
        <end position="763"/>
    </location>
</feature>
<dbReference type="PANTHER" id="PTHR30572">
    <property type="entry name" value="MEMBRANE COMPONENT OF TRANSPORTER-RELATED"/>
    <property type="match status" value="1"/>
</dbReference>
<dbReference type="RefSeq" id="WP_069835011.1">
    <property type="nucleotide sequence ID" value="NZ_MDGQ01000005.1"/>
</dbReference>
<feature type="domain" description="MacB-like periplasmic core" evidence="8">
    <location>
        <begin position="506"/>
        <end position="669"/>
    </location>
</feature>
<accession>A0A1E5SKA0</accession>
<evidence type="ECO:0000256" key="2">
    <source>
        <dbReference type="ARBA" id="ARBA00022475"/>
    </source>
</evidence>
<evidence type="ECO:0000313" key="10">
    <source>
        <dbReference type="Proteomes" id="UP000095552"/>
    </source>
</evidence>
<evidence type="ECO:0000259" key="7">
    <source>
        <dbReference type="Pfam" id="PF02687"/>
    </source>
</evidence>
<reference evidence="9 10" key="1">
    <citation type="submission" date="2016-08" db="EMBL/GenBank/DDBJ databases">
        <title>Draft genome of Fabibacter sp. strain SK-8.</title>
        <authorList>
            <person name="Wong S.-K."/>
            <person name="Hamasaki K."/>
            <person name="Yoshizawa S."/>
        </authorList>
    </citation>
    <scope>NUCLEOTIDE SEQUENCE [LARGE SCALE GENOMIC DNA]</scope>
    <source>
        <strain evidence="9 10">SK-8</strain>
    </source>
</reference>
<feature type="transmembrane region" description="Helical" evidence="6">
    <location>
        <begin position="784"/>
        <end position="809"/>
    </location>
</feature>
<feature type="transmembrane region" description="Helical" evidence="6">
    <location>
        <begin position="495"/>
        <end position="519"/>
    </location>
</feature>
<keyword evidence="4 6" id="KW-1133">Transmembrane helix</keyword>
<dbReference type="OrthoDB" id="5933722at2"/>
<protein>
    <recommendedName>
        <fullName evidence="11">ABC3 transporter permease protein domain-containing protein</fullName>
    </recommendedName>
</protein>
<keyword evidence="10" id="KW-1185">Reference proteome</keyword>
<keyword evidence="3 6" id="KW-0812">Transmembrane</keyword>
<evidence type="ECO:0008006" key="11">
    <source>
        <dbReference type="Google" id="ProtNLM"/>
    </source>
</evidence>
<keyword evidence="2" id="KW-1003">Cell membrane</keyword>
<feature type="domain" description="ABC3 transporter permease C-terminal" evidence="7">
    <location>
        <begin position="744"/>
        <end position="855"/>
    </location>
</feature>
<feature type="transmembrane region" description="Helical" evidence="6">
    <location>
        <begin position="96"/>
        <end position="117"/>
    </location>
</feature>
<feature type="transmembrane region" description="Helical" evidence="6">
    <location>
        <begin position="405"/>
        <end position="427"/>
    </location>
</feature>
<feature type="transmembrane region" description="Helical" evidence="6">
    <location>
        <begin position="354"/>
        <end position="374"/>
    </location>
</feature>
<evidence type="ECO:0000256" key="6">
    <source>
        <dbReference type="SAM" id="Phobius"/>
    </source>
</evidence>
<dbReference type="GO" id="GO:0005886">
    <property type="term" value="C:plasma membrane"/>
    <property type="evidence" value="ECO:0007669"/>
    <property type="project" value="UniProtKB-SubCell"/>
</dbReference>
<comment type="subcellular location">
    <subcellularLocation>
        <location evidence="1">Cell membrane</location>
        <topology evidence="1">Multi-pass membrane protein</topology>
    </subcellularLocation>
</comment>
<evidence type="ECO:0000256" key="4">
    <source>
        <dbReference type="ARBA" id="ARBA00022989"/>
    </source>
</evidence>
<dbReference type="NCBIfam" id="NF038404">
    <property type="entry name" value="perm_prefix_2"/>
    <property type="match status" value="1"/>
</dbReference>
<dbReference type="InterPro" id="IPR003838">
    <property type="entry name" value="ABC3_permease_C"/>
</dbReference>
<dbReference type="GO" id="GO:0022857">
    <property type="term" value="F:transmembrane transporter activity"/>
    <property type="evidence" value="ECO:0007669"/>
    <property type="project" value="TreeGrafter"/>
</dbReference>
<sequence length="865" mass="97025">MNNKLPKFWTKLFHWFCNDQFAEELQGDLEERFYADAEKLGERKAKSNYRKEIIKMVRPSVIGLKNKVPMIIRTSILKIHFLLAVRNMARNKVFSVVNIFGLGAAIAVSLFMVNILYTGYQLDKHHTDADRIYRISNYIEANYGKNLYAASAFPLSDKVRETIPDFEYVTHINNSFRPKFKINGVDVALEGLYTDDNFLKIFDFKAIVGNPNSIFDDINSLIITDKVAERLFPDENPLGKVTEDGFVVRAIIESSQGKSHIPFEAITSIESFKKDIIPALEGWTFYYQDFTYVKLSAGVDPLETSDKLEALSEEINALPSKSEKKFQFKLQPVIGLVFAEQAISELGPTIGKEGIYVFSALILIMISIASFNYTNLSIARAIQRTKEVGIRKVVGSTKWQIINQFMIETLIFSLLGLAVGFFVYQYFSPSFLEVASDFSNIFQTTINTQIILIFVLFAILTGLIAGIFPAIYFSKIKPLSLFKSKDKSKKLSFQTLRKLLVGFQLTLSMFVIIFVTLIIEQRKSVLSAPLGFDQENLLVIDRTKGDPKIILEEFRKIAEVEAANLIKGLPAVNTDGVIVFKDTLSNDSTTVVNFMLSDNQFAKVFSPKISRGTGFSESTEYNGFIEVLVNESFVNTLGLDLENVIGETVQSNDVTYKVVGLLDGISGGNLFSYEKPSLMIANLTPNNGNLVVRINQANPNVAIDKMGAAWSKIYPEDRFQPRFYQDVYESAFSSVTDILRLFSFLGICIISISILGQLGMALYNAETRVKEIGIRKVLGAKMRAIIKLLLKNTVVTLIIAAIIASPLAYQLFETSFMSEINTSFEPTAWVFLKAVFGLSIIVAGVVSLLTWRTARVNPSESLRNE</sequence>
<evidence type="ECO:0000313" key="9">
    <source>
        <dbReference type="EMBL" id="OEJ99549.1"/>
    </source>
</evidence>
<dbReference type="EMBL" id="MDGQ01000005">
    <property type="protein sequence ID" value="OEJ99549.1"/>
    <property type="molecule type" value="Genomic_DNA"/>
</dbReference>
<organism evidence="9 10">
    <name type="scientific">Roseivirga misakiensis</name>
    <dbReference type="NCBI Taxonomy" id="1563681"/>
    <lineage>
        <taxon>Bacteria</taxon>
        <taxon>Pseudomonadati</taxon>
        <taxon>Bacteroidota</taxon>
        <taxon>Cytophagia</taxon>
        <taxon>Cytophagales</taxon>
        <taxon>Roseivirgaceae</taxon>
        <taxon>Roseivirga</taxon>
    </lineage>
</organism>
<comment type="caution">
    <text evidence="9">The sequence shown here is derived from an EMBL/GenBank/DDBJ whole genome shotgun (WGS) entry which is preliminary data.</text>
</comment>
<dbReference type="InterPro" id="IPR050250">
    <property type="entry name" value="Macrolide_Exporter_MacB"/>
</dbReference>
<dbReference type="AlphaFoldDB" id="A0A1E5SKA0"/>
<name>A0A1E5SKA0_9BACT</name>
<evidence type="ECO:0000256" key="1">
    <source>
        <dbReference type="ARBA" id="ARBA00004651"/>
    </source>
</evidence>
<evidence type="ECO:0000256" key="5">
    <source>
        <dbReference type="ARBA" id="ARBA00023136"/>
    </source>
</evidence>
<feature type="domain" description="MacB-like periplasmic core" evidence="8">
    <location>
        <begin position="95"/>
        <end position="310"/>
    </location>
</feature>
<dbReference type="InterPro" id="IPR025857">
    <property type="entry name" value="MacB_PCD"/>
</dbReference>
<evidence type="ECO:0000259" key="8">
    <source>
        <dbReference type="Pfam" id="PF12704"/>
    </source>
</evidence>